<dbReference type="GeneID" id="63798809"/>
<dbReference type="Pfam" id="PF00106">
    <property type="entry name" value="adh_short"/>
    <property type="match status" value="1"/>
</dbReference>
<dbReference type="STRING" id="1196081.A0A364LCT0"/>
<sequence length="334" mass="36421">MSSYTRATTAEEIAADCTDIINGKIILITGVSPGGLGAEFARVISKHSPGLIILANRDVAKASETAKTIAEIASSVPTRILKLDLASQAQIREAAKEVVEKYPETHIDVLVNNAGVMAGPYKVTADGIENQFGTNHIGHFLFTNLIMKKLVPLSKDNNFPPARIVNVSSNGYRLGWVRFRDWGFDSGKTYDQWAAYGQSKSANNLFSIALAKRLGTTKGLVAVSLCPGAVPTNLGNATGMEGYQALVKADRAQGHSQYWVNDLRTLFKTMEQGVATHVFAAFHSSISATVNNGSFLQDSHITPLEDMYPWGRDPIDAEKLWILSERIVDQKFDY</sequence>
<dbReference type="RefSeq" id="XP_040738097.1">
    <property type="nucleotide sequence ID" value="XM_040882527.1"/>
</dbReference>
<dbReference type="InterPro" id="IPR002347">
    <property type="entry name" value="SDR_fam"/>
</dbReference>
<organism evidence="5 6">
    <name type="scientific">Talaromyces amestolkiae</name>
    <dbReference type="NCBI Taxonomy" id="1196081"/>
    <lineage>
        <taxon>Eukaryota</taxon>
        <taxon>Fungi</taxon>
        <taxon>Dikarya</taxon>
        <taxon>Ascomycota</taxon>
        <taxon>Pezizomycotina</taxon>
        <taxon>Eurotiomycetes</taxon>
        <taxon>Eurotiomycetidae</taxon>
        <taxon>Eurotiales</taxon>
        <taxon>Trichocomaceae</taxon>
        <taxon>Talaromyces</taxon>
        <taxon>Talaromyces sect. Talaromyces</taxon>
    </lineage>
</organism>
<name>A0A364LCT0_TALAM</name>
<dbReference type="EMBL" id="MIKG01000025">
    <property type="protein sequence ID" value="RAO73583.1"/>
    <property type="molecule type" value="Genomic_DNA"/>
</dbReference>
<dbReference type="PRINTS" id="PR00081">
    <property type="entry name" value="GDHRDH"/>
</dbReference>
<evidence type="ECO:0000256" key="3">
    <source>
        <dbReference type="ARBA" id="ARBA00023002"/>
    </source>
</evidence>
<dbReference type="AlphaFoldDB" id="A0A364LCT0"/>
<gene>
    <name evidence="5" type="ORF">BHQ10_009595</name>
</gene>
<reference evidence="5 6" key="1">
    <citation type="journal article" date="2017" name="Biotechnol. Biofuels">
        <title>Differential beta-glucosidase expression as a function of carbon source availability in Talaromyces amestolkiae: a genomic and proteomic approach.</title>
        <authorList>
            <person name="de Eugenio L.I."/>
            <person name="Mendez-Liter J.A."/>
            <person name="Nieto-Dominguez M."/>
            <person name="Alonso L."/>
            <person name="Gil-Munoz J."/>
            <person name="Barriuso J."/>
            <person name="Prieto A."/>
            <person name="Martinez M.J."/>
        </authorList>
    </citation>
    <scope>NUCLEOTIDE SEQUENCE [LARGE SCALE GENOMIC DNA]</scope>
    <source>
        <strain evidence="5 6">CIB</strain>
    </source>
</reference>
<evidence type="ECO:0000313" key="6">
    <source>
        <dbReference type="Proteomes" id="UP000249363"/>
    </source>
</evidence>
<evidence type="ECO:0000256" key="2">
    <source>
        <dbReference type="ARBA" id="ARBA00022857"/>
    </source>
</evidence>
<dbReference type="OrthoDB" id="191139at2759"/>
<comment type="similarity">
    <text evidence="1 4">Belongs to the short-chain dehydrogenases/reductases (SDR) family.</text>
</comment>
<dbReference type="PRINTS" id="PR00080">
    <property type="entry name" value="SDRFAMILY"/>
</dbReference>
<comment type="caution">
    <text evidence="5">The sequence shown here is derived from an EMBL/GenBank/DDBJ whole genome shotgun (WGS) entry which is preliminary data.</text>
</comment>
<dbReference type="PANTHER" id="PTHR24320">
    <property type="entry name" value="RETINOL DEHYDROGENASE"/>
    <property type="match status" value="1"/>
</dbReference>
<dbReference type="Proteomes" id="UP000249363">
    <property type="component" value="Unassembled WGS sequence"/>
</dbReference>
<dbReference type="Gene3D" id="3.40.50.720">
    <property type="entry name" value="NAD(P)-binding Rossmann-like Domain"/>
    <property type="match status" value="1"/>
</dbReference>
<dbReference type="InterPro" id="IPR036291">
    <property type="entry name" value="NAD(P)-bd_dom_sf"/>
</dbReference>
<keyword evidence="3" id="KW-0560">Oxidoreductase</keyword>
<accession>A0A364LCT0</accession>
<proteinExistence type="inferred from homology"/>
<evidence type="ECO:0008006" key="7">
    <source>
        <dbReference type="Google" id="ProtNLM"/>
    </source>
</evidence>
<dbReference type="SUPFAM" id="SSF51735">
    <property type="entry name" value="NAD(P)-binding Rossmann-fold domains"/>
    <property type="match status" value="1"/>
</dbReference>
<keyword evidence="6" id="KW-1185">Reference proteome</keyword>
<protein>
    <recommendedName>
        <fullName evidence="7">Short-chain dehydrogenase</fullName>
    </recommendedName>
</protein>
<dbReference type="PANTHER" id="PTHR24320:SF283">
    <property type="entry name" value="RETINOL DEHYDROGENASE 11"/>
    <property type="match status" value="1"/>
</dbReference>
<dbReference type="GO" id="GO:0016491">
    <property type="term" value="F:oxidoreductase activity"/>
    <property type="evidence" value="ECO:0007669"/>
    <property type="project" value="UniProtKB-KW"/>
</dbReference>
<evidence type="ECO:0000256" key="4">
    <source>
        <dbReference type="RuleBase" id="RU000363"/>
    </source>
</evidence>
<evidence type="ECO:0000256" key="1">
    <source>
        <dbReference type="ARBA" id="ARBA00006484"/>
    </source>
</evidence>
<keyword evidence="2" id="KW-0521">NADP</keyword>
<evidence type="ECO:0000313" key="5">
    <source>
        <dbReference type="EMBL" id="RAO73583.1"/>
    </source>
</evidence>